<evidence type="ECO:0000256" key="1">
    <source>
        <dbReference type="SAM" id="MobiDB-lite"/>
    </source>
</evidence>
<dbReference type="EMBL" id="MFAF01000118">
    <property type="protein sequence ID" value="OGD72516.1"/>
    <property type="molecule type" value="Genomic_DNA"/>
</dbReference>
<proteinExistence type="predicted"/>
<sequence>MIKIPEARSWRWLQAPPTRTAYLSSSRQPGRVLRVSTSRGGEGEREPSGSASQARRSSADQARETVATPHIRPRKFNAVRSAARIERRQPFTTAKTVPPSSRSPSV</sequence>
<protein>
    <submittedName>
        <fullName evidence="2">Uncharacterized protein</fullName>
    </submittedName>
</protein>
<gene>
    <name evidence="2" type="ORF">A2Y64_03210</name>
</gene>
<feature type="region of interest" description="Disordered" evidence="1">
    <location>
        <begin position="20"/>
        <end position="106"/>
    </location>
</feature>
<reference evidence="2 3" key="1">
    <citation type="journal article" date="2016" name="Nat. Commun.">
        <title>Thousands of microbial genomes shed light on interconnected biogeochemical processes in an aquifer system.</title>
        <authorList>
            <person name="Anantharaman K."/>
            <person name="Brown C.T."/>
            <person name="Hug L.A."/>
            <person name="Sharon I."/>
            <person name="Castelle C.J."/>
            <person name="Probst A.J."/>
            <person name="Thomas B.C."/>
            <person name="Singh A."/>
            <person name="Wilkins M.J."/>
            <person name="Karaoz U."/>
            <person name="Brodie E.L."/>
            <person name="Williams K.H."/>
            <person name="Hubbard S.S."/>
            <person name="Banfield J.F."/>
        </authorList>
    </citation>
    <scope>NUCLEOTIDE SEQUENCE [LARGE SCALE GENOMIC DNA]</scope>
</reference>
<feature type="compositionally biased region" description="Polar residues" evidence="1">
    <location>
        <begin position="90"/>
        <end position="106"/>
    </location>
</feature>
<name>A0A1F5EYZ8_9BACT</name>
<organism evidence="2 3">
    <name type="scientific">Candidatus Coatesbacteria bacterium RBG_13_66_14</name>
    <dbReference type="NCBI Taxonomy" id="1817816"/>
    <lineage>
        <taxon>Bacteria</taxon>
        <taxon>Candidatus Coatesiibacteriota</taxon>
    </lineage>
</organism>
<accession>A0A1F5EYZ8</accession>
<dbReference type="AlphaFoldDB" id="A0A1F5EYZ8"/>
<evidence type="ECO:0000313" key="2">
    <source>
        <dbReference type="EMBL" id="OGD72516.1"/>
    </source>
</evidence>
<comment type="caution">
    <text evidence="2">The sequence shown here is derived from an EMBL/GenBank/DDBJ whole genome shotgun (WGS) entry which is preliminary data.</text>
</comment>
<evidence type="ECO:0000313" key="3">
    <source>
        <dbReference type="Proteomes" id="UP000177187"/>
    </source>
</evidence>
<dbReference type="Proteomes" id="UP000177187">
    <property type="component" value="Unassembled WGS sequence"/>
</dbReference>